<dbReference type="OrthoDB" id="27134at2759"/>
<accession>A0A0A1UGC2</accession>
<dbReference type="GeneID" id="14893705"/>
<sequence length="315" mass="36595">MHRVKLSIALSECLSSKTPSQKQVDYVVKSTFKGDGGYVTQKVVSQIHSMFLKTTMNSLTTFHSISMFGNLDVFKSVEDVIFVNNKTEVYMTNTTQLSYWCERYSVPLNMALLFHKKYNIFSGKYVVPQGLSLPISLRNYNTVNLMNVELKMIFHSFVNYIKDVLNHSDIHKSVNKSVVLSIMEANNIFRLINNLEIYNTILLNTKLEVKSLEKWRQELLEVINDFKVDNRFNKVQVDIPYIFLLKNNPEVIRNFVYVYPLPSSFEEAKYGPKKENRIVLNRRNIKQSVFINTCENGSEVINTNVCYIYSIVIED</sequence>
<protein>
    <submittedName>
        <fullName evidence="1">Uncharacterized protein</fullName>
    </submittedName>
</protein>
<keyword evidence="2" id="KW-1185">Reference proteome</keyword>
<name>A0A0A1UGC2_ENTIV</name>
<proteinExistence type="predicted"/>
<dbReference type="EMBL" id="KB206175">
    <property type="protein sequence ID" value="ELP94758.1"/>
    <property type="molecule type" value="Genomic_DNA"/>
</dbReference>
<evidence type="ECO:0000313" key="1">
    <source>
        <dbReference type="EMBL" id="ELP94758.1"/>
    </source>
</evidence>
<dbReference type="KEGG" id="eiv:EIN_341360"/>
<reference evidence="1 2" key="1">
    <citation type="submission" date="2012-10" db="EMBL/GenBank/DDBJ databases">
        <authorList>
            <person name="Zafar N."/>
            <person name="Inman J."/>
            <person name="Hall N."/>
            <person name="Lorenzi H."/>
            <person name="Caler E."/>
        </authorList>
    </citation>
    <scope>NUCLEOTIDE SEQUENCE [LARGE SCALE GENOMIC DNA]</scope>
    <source>
        <strain evidence="1 2">IP1</strain>
    </source>
</reference>
<organism evidence="1 2">
    <name type="scientific">Entamoeba invadens IP1</name>
    <dbReference type="NCBI Taxonomy" id="370355"/>
    <lineage>
        <taxon>Eukaryota</taxon>
        <taxon>Amoebozoa</taxon>
        <taxon>Evosea</taxon>
        <taxon>Archamoebae</taxon>
        <taxon>Mastigamoebida</taxon>
        <taxon>Entamoebidae</taxon>
        <taxon>Entamoeba</taxon>
    </lineage>
</organism>
<gene>
    <name evidence="1" type="ORF">EIN_341360</name>
</gene>
<evidence type="ECO:0000313" key="2">
    <source>
        <dbReference type="Proteomes" id="UP000014680"/>
    </source>
</evidence>
<dbReference type="RefSeq" id="XP_004261529.1">
    <property type="nucleotide sequence ID" value="XM_004261481.1"/>
</dbReference>
<dbReference type="Proteomes" id="UP000014680">
    <property type="component" value="Unassembled WGS sequence"/>
</dbReference>
<dbReference type="AlphaFoldDB" id="A0A0A1UGC2"/>
<dbReference type="VEuPathDB" id="AmoebaDB:EIN_341360"/>